<evidence type="ECO:0000256" key="1">
    <source>
        <dbReference type="SAM" id="MobiDB-lite"/>
    </source>
</evidence>
<proteinExistence type="predicted"/>
<feature type="compositionally biased region" description="Polar residues" evidence="1">
    <location>
        <begin position="1"/>
        <end position="11"/>
    </location>
</feature>
<dbReference type="AlphaFoldDB" id="A0A553I2E4"/>
<reference evidence="3" key="1">
    <citation type="submission" date="2019-06" db="EMBL/GenBank/DDBJ databases">
        <title>Draft genome sequence of the griseofulvin-producing fungus Xylaria cubensis strain G536.</title>
        <authorList>
            <person name="Mead M.E."/>
            <person name="Raja H.A."/>
            <person name="Steenwyk J.L."/>
            <person name="Knowles S.L."/>
            <person name="Oberlies N.H."/>
            <person name="Rokas A."/>
        </authorList>
    </citation>
    <scope>NUCLEOTIDE SEQUENCE [LARGE SCALE GENOMIC DNA]</scope>
    <source>
        <strain evidence="3">G536</strain>
    </source>
</reference>
<feature type="compositionally biased region" description="Low complexity" evidence="1">
    <location>
        <begin position="47"/>
        <end position="76"/>
    </location>
</feature>
<feature type="compositionally biased region" description="Polar residues" evidence="1">
    <location>
        <begin position="154"/>
        <end position="163"/>
    </location>
</feature>
<feature type="region of interest" description="Disordered" evidence="1">
    <location>
        <begin position="1"/>
        <end position="91"/>
    </location>
</feature>
<dbReference type="OrthoDB" id="4779545at2759"/>
<organism evidence="2 3">
    <name type="scientific">Xylaria flabelliformis</name>
    <dbReference type="NCBI Taxonomy" id="2512241"/>
    <lineage>
        <taxon>Eukaryota</taxon>
        <taxon>Fungi</taxon>
        <taxon>Dikarya</taxon>
        <taxon>Ascomycota</taxon>
        <taxon>Pezizomycotina</taxon>
        <taxon>Sordariomycetes</taxon>
        <taxon>Xylariomycetidae</taxon>
        <taxon>Xylariales</taxon>
        <taxon>Xylariaceae</taxon>
        <taxon>Xylaria</taxon>
    </lineage>
</organism>
<feature type="region of interest" description="Disordered" evidence="1">
    <location>
        <begin position="139"/>
        <end position="163"/>
    </location>
</feature>
<dbReference type="EMBL" id="VFLP01000023">
    <property type="protein sequence ID" value="TRX94366.1"/>
    <property type="molecule type" value="Genomic_DNA"/>
</dbReference>
<feature type="compositionally biased region" description="Basic and acidic residues" evidence="1">
    <location>
        <begin position="19"/>
        <end position="36"/>
    </location>
</feature>
<protein>
    <submittedName>
        <fullName evidence="2">Uncharacterized protein</fullName>
    </submittedName>
</protein>
<keyword evidence="3" id="KW-1185">Reference proteome</keyword>
<gene>
    <name evidence="2" type="ORF">FHL15_004833</name>
</gene>
<evidence type="ECO:0000313" key="3">
    <source>
        <dbReference type="Proteomes" id="UP000319160"/>
    </source>
</evidence>
<sequence>MAVTKISGTVKHNNKRRRHVDDSTDDHAPKIQKLDSDEALSSKPTCSKASSVTQDSSSTKESSSTLDSDPSLSDTPTSPPAEASSWVEITGKGVPVIYTRDPFRGFPRRRQLMDDFYDKIKEESPEKWKEYCRRRERAIQQLRKPEQDDDDESATMSEGTATD</sequence>
<comment type="caution">
    <text evidence="2">The sequence shown here is derived from an EMBL/GenBank/DDBJ whole genome shotgun (WGS) entry which is preliminary data.</text>
</comment>
<evidence type="ECO:0000313" key="2">
    <source>
        <dbReference type="EMBL" id="TRX94366.1"/>
    </source>
</evidence>
<dbReference type="Proteomes" id="UP000319160">
    <property type="component" value="Unassembled WGS sequence"/>
</dbReference>
<name>A0A553I2E4_9PEZI</name>
<accession>A0A553I2E4</accession>